<evidence type="ECO:0000313" key="2">
    <source>
        <dbReference type="Proteomes" id="UP000821845"/>
    </source>
</evidence>
<gene>
    <name evidence="1" type="ORF">HPB50_006432</name>
</gene>
<protein>
    <submittedName>
        <fullName evidence="1">Uncharacterized protein</fullName>
    </submittedName>
</protein>
<keyword evidence="2" id="KW-1185">Reference proteome</keyword>
<dbReference type="Proteomes" id="UP000821845">
    <property type="component" value="Chromosome 5"/>
</dbReference>
<evidence type="ECO:0000313" key="1">
    <source>
        <dbReference type="EMBL" id="KAH6929869.1"/>
    </source>
</evidence>
<comment type="caution">
    <text evidence="1">The sequence shown here is derived from an EMBL/GenBank/DDBJ whole genome shotgun (WGS) entry which is preliminary data.</text>
</comment>
<sequence>MTLLKCTRQIVEGTAVAEAQPNQEADKAVAADDVVVSRGSSDSEPDSGHQDGNQLQRPPTPTKQQQTSKGASSSPLLVRVFNQVRIAASPKKKSRSEKPPDDPAVAQDATVPTGEEQQRRKSSVHFGTTTLREFSRMSTLTEVNVVSPIVACSLAALVSLLCLLLLAVLWAGPQPLLERCVSLDCRHARAFLDTLMDASVDPCKDFFRHACRRWIADHFSGTNFSGQALRDTFVALKWALIGRAGDDEGSAADVGAAERPIHFYRSHTNPPSYG</sequence>
<organism evidence="1 2">
    <name type="scientific">Hyalomma asiaticum</name>
    <name type="common">Tick</name>
    <dbReference type="NCBI Taxonomy" id="266040"/>
    <lineage>
        <taxon>Eukaryota</taxon>
        <taxon>Metazoa</taxon>
        <taxon>Ecdysozoa</taxon>
        <taxon>Arthropoda</taxon>
        <taxon>Chelicerata</taxon>
        <taxon>Arachnida</taxon>
        <taxon>Acari</taxon>
        <taxon>Parasitiformes</taxon>
        <taxon>Ixodida</taxon>
        <taxon>Ixodoidea</taxon>
        <taxon>Ixodidae</taxon>
        <taxon>Hyalomminae</taxon>
        <taxon>Hyalomma</taxon>
    </lineage>
</organism>
<name>A0ACB7S7Y9_HYAAI</name>
<dbReference type="EMBL" id="CM023485">
    <property type="protein sequence ID" value="KAH6929869.1"/>
    <property type="molecule type" value="Genomic_DNA"/>
</dbReference>
<accession>A0ACB7S7Y9</accession>
<proteinExistence type="predicted"/>
<reference evidence="1" key="1">
    <citation type="submission" date="2020-05" db="EMBL/GenBank/DDBJ databases">
        <title>Large-scale comparative analyses of tick genomes elucidate their genetic diversity and vector capacities.</title>
        <authorList>
            <person name="Jia N."/>
            <person name="Wang J."/>
            <person name="Shi W."/>
            <person name="Du L."/>
            <person name="Sun Y."/>
            <person name="Zhan W."/>
            <person name="Jiang J."/>
            <person name="Wang Q."/>
            <person name="Zhang B."/>
            <person name="Ji P."/>
            <person name="Sakyi L.B."/>
            <person name="Cui X."/>
            <person name="Yuan T."/>
            <person name="Jiang B."/>
            <person name="Yang W."/>
            <person name="Lam T.T.-Y."/>
            <person name="Chang Q."/>
            <person name="Ding S."/>
            <person name="Wang X."/>
            <person name="Zhu J."/>
            <person name="Ruan X."/>
            <person name="Zhao L."/>
            <person name="Wei J."/>
            <person name="Que T."/>
            <person name="Du C."/>
            <person name="Cheng J."/>
            <person name="Dai P."/>
            <person name="Han X."/>
            <person name="Huang E."/>
            <person name="Gao Y."/>
            <person name="Liu J."/>
            <person name="Shao H."/>
            <person name="Ye R."/>
            <person name="Li L."/>
            <person name="Wei W."/>
            <person name="Wang X."/>
            <person name="Wang C."/>
            <person name="Yang T."/>
            <person name="Huo Q."/>
            <person name="Li W."/>
            <person name="Guo W."/>
            <person name="Chen H."/>
            <person name="Zhou L."/>
            <person name="Ni X."/>
            <person name="Tian J."/>
            <person name="Zhou Y."/>
            <person name="Sheng Y."/>
            <person name="Liu T."/>
            <person name="Pan Y."/>
            <person name="Xia L."/>
            <person name="Li J."/>
            <person name="Zhao F."/>
            <person name="Cao W."/>
        </authorList>
    </citation>
    <scope>NUCLEOTIDE SEQUENCE</scope>
    <source>
        <strain evidence="1">Hyas-2018</strain>
    </source>
</reference>